<feature type="transmembrane region" description="Helical" evidence="2">
    <location>
        <begin position="33"/>
        <end position="53"/>
    </location>
</feature>
<evidence type="ECO:0000256" key="2">
    <source>
        <dbReference type="SAM" id="Phobius"/>
    </source>
</evidence>
<feature type="transmembrane region" description="Helical" evidence="2">
    <location>
        <begin position="158"/>
        <end position="175"/>
    </location>
</feature>
<feature type="compositionally biased region" description="Pro residues" evidence="1">
    <location>
        <begin position="299"/>
        <end position="311"/>
    </location>
</feature>
<feature type="transmembrane region" description="Helical" evidence="2">
    <location>
        <begin position="59"/>
        <end position="83"/>
    </location>
</feature>
<reference evidence="3 4" key="1">
    <citation type="journal article" date="2015" name="Nature">
        <title>rRNA introns, odd ribosomes, and small enigmatic genomes across a large radiation of phyla.</title>
        <authorList>
            <person name="Brown C.T."/>
            <person name="Hug L.A."/>
            <person name="Thomas B.C."/>
            <person name="Sharon I."/>
            <person name="Castelle C.J."/>
            <person name="Singh A."/>
            <person name="Wilkins M.J."/>
            <person name="Williams K.H."/>
            <person name="Banfield J.F."/>
        </authorList>
    </citation>
    <scope>NUCLEOTIDE SEQUENCE [LARGE SCALE GENOMIC DNA]</scope>
</reference>
<accession>A0A0G0T0R7</accession>
<evidence type="ECO:0000256" key="1">
    <source>
        <dbReference type="SAM" id="MobiDB-lite"/>
    </source>
</evidence>
<keyword evidence="2" id="KW-0812">Transmembrane</keyword>
<feature type="transmembrane region" description="Helical" evidence="2">
    <location>
        <begin position="95"/>
        <end position="118"/>
    </location>
</feature>
<proteinExistence type="predicted"/>
<keyword evidence="2" id="KW-1133">Transmembrane helix</keyword>
<evidence type="ECO:0000313" key="4">
    <source>
        <dbReference type="Proteomes" id="UP000034072"/>
    </source>
</evidence>
<name>A0A0G0T0R7_9BACT</name>
<feature type="transmembrane region" description="Helical" evidence="2">
    <location>
        <begin position="124"/>
        <end position="146"/>
    </location>
</feature>
<dbReference type="EMBL" id="LBXZ01000005">
    <property type="protein sequence ID" value="KKR40710.1"/>
    <property type="molecule type" value="Genomic_DNA"/>
</dbReference>
<protein>
    <submittedName>
        <fullName evidence="3">Transport-associated protein</fullName>
    </submittedName>
</protein>
<dbReference type="Proteomes" id="UP000034072">
    <property type="component" value="Unassembled WGS sequence"/>
</dbReference>
<dbReference type="AlphaFoldDB" id="A0A0G0T0R7"/>
<comment type="caution">
    <text evidence="3">The sequence shown here is derived from an EMBL/GenBank/DDBJ whole genome shotgun (WGS) entry which is preliminary data.</text>
</comment>
<organism evidence="3 4">
    <name type="scientific">Candidatus Yanofskybacteria bacterium GW2011_GWE2_40_11</name>
    <dbReference type="NCBI Taxonomy" id="1619033"/>
    <lineage>
        <taxon>Bacteria</taxon>
        <taxon>Candidatus Yanofskyibacteriota</taxon>
    </lineage>
</organism>
<feature type="compositionally biased region" description="Polar residues" evidence="1">
    <location>
        <begin position="277"/>
        <end position="298"/>
    </location>
</feature>
<sequence>MKDLLNLVGNSAGLAYEGGAWAISAYIAKIKRAFTVFGFGLIAAAILFLIGSLTKTGALFSVGIIIALFGLIYCLLILSIVIIGARVVAKKVPEVGRFIGSLIMVIILWSFIALYVFITHVWEQPLLFAGLLATAGLISIITVLVGDVIDLNAIRFRARIMLVLISMLVMFNWAIPNDFQKRTRAIVTNSVAREILYDAANVDSIEFFDPVTGKSKVWYWLNASTGEYKLFNNDGFHSGSGNRLAPITLTAINDIKRYAIQKKLKQSQEVKKETPEQPKSQTRAQEPTSSKSVETSPDTPKPPISIVPPVKPSQVDRSPQNEIVKPTPLDEADIVIPATTKIMVALEEEIHSDATQSGQLIDATIVEPIYVDSTRVIRSGQAVKLLATTIKRGLPSKGPSISLKLNAIMLDDYGLSASAEEWSYSEEPLSKTKRVMVRMGIPTIIGTVMGGVVGGKNGAIIGGSIGAAAGFVIMDKTGAKQIILSRGSMIPFVLSEDLIFPKK</sequence>
<feature type="compositionally biased region" description="Basic and acidic residues" evidence="1">
    <location>
        <begin position="266"/>
        <end position="276"/>
    </location>
</feature>
<gene>
    <name evidence="3" type="ORF">UT75_C0005G0018</name>
</gene>
<evidence type="ECO:0000313" key="3">
    <source>
        <dbReference type="EMBL" id="KKR40710.1"/>
    </source>
</evidence>
<feature type="region of interest" description="Disordered" evidence="1">
    <location>
        <begin position="266"/>
        <end position="324"/>
    </location>
</feature>
<keyword evidence="2" id="KW-0472">Membrane</keyword>